<evidence type="ECO:0000256" key="2">
    <source>
        <dbReference type="ARBA" id="ARBA00023125"/>
    </source>
</evidence>
<dbReference type="InterPro" id="IPR008917">
    <property type="entry name" value="TF_DNA-bd_sf"/>
</dbReference>
<dbReference type="Pfam" id="PF04388">
    <property type="entry name" value="Hamartin"/>
    <property type="match status" value="1"/>
</dbReference>
<dbReference type="EMBL" id="HG994587">
    <property type="protein sequence ID" value="CAF3025486.1"/>
    <property type="molecule type" value="Genomic_DNA"/>
</dbReference>
<name>A0A7R8D4E5_LEPSM</name>
<dbReference type="GO" id="GO:0003677">
    <property type="term" value="F:DNA binding"/>
    <property type="evidence" value="ECO:0007669"/>
    <property type="project" value="UniProtKB-KW"/>
</dbReference>
<dbReference type="Gene3D" id="1.20.5.170">
    <property type="match status" value="1"/>
</dbReference>
<dbReference type="SUPFAM" id="SSF48371">
    <property type="entry name" value="ARM repeat"/>
    <property type="match status" value="1"/>
</dbReference>
<dbReference type="SUPFAM" id="SSF47454">
    <property type="entry name" value="A DNA-binding domain in eukaryotic transcription factors"/>
    <property type="match status" value="1"/>
</dbReference>
<feature type="region of interest" description="Disordered" evidence="5">
    <location>
        <begin position="936"/>
        <end position="957"/>
    </location>
</feature>
<evidence type="ECO:0000313" key="8">
    <source>
        <dbReference type="Proteomes" id="UP000675881"/>
    </source>
</evidence>
<evidence type="ECO:0000256" key="4">
    <source>
        <dbReference type="SAM" id="Coils"/>
    </source>
</evidence>
<dbReference type="GO" id="GO:0006355">
    <property type="term" value="P:regulation of DNA-templated transcription"/>
    <property type="evidence" value="ECO:0007669"/>
    <property type="project" value="InterPro"/>
</dbReference>
<dbReference type="GO" id="GO:0051726">
    <property type="term" value="P:regulation of cell cycle"/>
    <property type="evidence" value="ECO:0007669"/>
    <property type="project" value="TreeGrafter"/>
</dbReference>
<keyword evidence="4" id="KW-0175">Coiled coil</keyword>
<evidence type="ECO:0000256" key="1">
    <source>
        <dbReference type="ARBA" id="ARBA00023015"/>
    </source>
</evidence>
<proteinExistence type="predicted"/>
<dbReference type="PANTHER" id="PTHR15154">
    <property type="entry name" value="HAMARTIN"/>
    <property type="match status" value="1"/>
</dbReference>
<dbReference type="InterPro" id="IPR004826">
    <property type="entry name" value="bZIP_Maf"/>
</dbReference>
<dbReference type="GO" id="GO:0033596">
    <property type="term" value="C:TSC1-TSC2 complex"/>
    <property type="evidence" value="ECO:0007669"/>
    <property type="project" value="TreeGrafter"/>
</dbReference>
<dbReference type="AlphaFoldDB" id="A0A7R8D4E5"/>
<organism evidence="7 8">
    <name type="scientific">Lepeophtheirus salmonis</name>
    <name type="common">Salmon louse</name>
    <name type="synonym">Caligus salmonis</name>
    <dbReference type="NCBI Taxonomy" id="72036"/>
    <lineage>
        <taxon>Eukaryota</taxon>
        <taxon>Metazoa</taxon>
        <taxon>Ecdysozoa</taxon>
        <taxon>Arthropoda</taxon>
        <taxon>Crustacea</taxon>
        <taxon>Multicrustacea</taxon>
        <taxon>Hexanauplia</taxon>
        <taxon>Copepoda</taxon>
        <taxon>Siphonostomatoida</taxon>
        <taxon>Caligidae</taxon>
        <taxon>Lepeophtheirus</taxon>
    </lineage>
</organism>
<dbReference type="GO" id="GO:0032007">
    <property type="term" value="P:negative regulation of TOR signaling"/>
    <property type="evidence" value="ECO:0007669"/>
    <property type="project" value="TreeGrafter"/>
</dbReference>
<evidence type="ECO:0000259" key="6">
    <source>
        <dbReference type="Pfam" id="PF03131"/>
    </source>
</evidence>
<gene>
    <name evidence="7" type="ORF">LSAA_14161</name>
</gene>
<dbReference type="PANTHER" id="PTHR15154:SF2">
    <property type="entry name" value="HAMARTIN"/>
    <property type="match status" value="1"/>
</dbReference>
<feature type="coiled-coil region" evidence="4">
    <location>
        <begin position="692"/>
        <end position="772"/>
    </location>
</feature>
<keyword evidence="8" id="KW-1185">Reference proteome</keyword>
<dbReference type="InterPro" id="IPR016024">
    <property type="entry name" value="ARM-type_fold"/>
</dbReference>
<sequence length="1230" mass="141244">MNIVESGVDDEGGLFEKEECNELSDNLRRCLDAQGTWIDRGGKWKWMRFFSHLESDHCEVVQEVRQVIYDQFAEVKEPWLINGLYDYCCSIAGRVCSRHPCLELILGVREPHDKFLSDRLTESLIRGSSEQKVEALLILGHLIRKSPSWLYKITQMPLLKELFRLLRTENEIQILLTALLDLICLLPAIPSYITPFIQDLFEIFSHLTAWRHHHLHNLHPVHQIHLQSILLSYFHRLYGMFPCNFLHFLRSHYANQTAFFKSSIQPMLVTVRLHPLLVSHSREQEKSLSRWKRMELHDVLTESSRYALIPQEFNNEDVLEEASLLLPEPLSSAVPSHVTPLDESWACSISSENTETAIEATPETTPFVTPSKDENIFRFNRPPTNVARTLRLDLSIIKSPVSLVTSPTLGSNTLISSSPSSGGKTFINNNESTSLISSPVEQVDETKRRDSLFDKLPGEASSSIALLMSTSSSSISLSTGVSFINSLVQRPEPDVSHISNFALENPQNALPDSDKVVDIVDEETTKVVGTEEPAMNYLSAHPDYWRNGVDKHNPIEEIDSAFDTSLFQSSSCIQSSNENLFDFAKKVHGNCTNDLGESLNERRRKRYHSCPDPSKLTQMNMKILFKDQQYLDYSAFTYEHLFPCISTIGNCHLERKEVENPYLLLDKYLESACDSTQKEHREDVYKSKSKSSRILKEENTALRDQLQLVKSEIDDLHRQIEEIRREKHLIEEERSFTARNRDHEIEKRSAEIRSLKISAQKSEEIIDELNHAVVEGRKELDTSRAQFFLMKAECEELVMMGELQSKYKERLDNPANNMESETMNLFKQAYERDLQTMARALENKTFEVETFKCRITELDSLLSKKNAQILDHKKLIKRIQDEKTMRFYESPNLHMNLWCNYISKRRVMSPRPSGGLLDFHATRNVDIEQQPETFSSSDRSFVVGSPPLSSGGSIGSDKSEVMRRALESTRPIKFGEEDSSTLAGSSSSCVKDSFEHHSSIHPGYKNIYTYRDMSNFTKPSPNVTIHRIIPSNHKESSHPSEEDCVSDTSSATSYNLLVERCPEVLVDAFNKTIGLDDLELSSDEDSSNLRKKIIPDINLTYERLISINMRELNILLKDLSKKRRMEIKNIRRTLKNRGYAADSRTRRLIENDEIEKEIQLMNKKKKQVSEEINANKFRLNVIIESCEKILHSIDKYDKAEELKAEVKATVMKECPFTDKEMEKTFLSLAT</sequence>
<evidence type="ECO:0000313" key="7">
    <source>
        <dbReference type="EMBL" id="CAF3025486.1"/>
    </source>
</evidence>
<keyword evidence="1" id="KW-0805">Transcription regulation</keyword>
<reference evidence="7" key="1">
    <citation type="submission" date="2021-02" db="EMBL/GenBank/DDBJ databases">
        <authorList>
            <person name="Bekaert M."/>
        </authorList>
    </citation>
    <scope>NUCLEOTIDE SEQUENCE</scope>
    <source>
        <strain evidence="7">IoA-00</strain>
    </source>
</reference>
<protein>
    <submittedName>
        <fullName evidence="7">TSC1</fullName>
    </submittedName>
</protein>
<evidence type="ECO:0000256" key="5">
    <source>
        <dbReference type="SAM" id="MobiDB-lite"/>
    </source>
</evidence>
<dbReference type="Pfam" id="PF03131">
    <property type="entry name" value="bZIP_Maf"/>
    <property type="match status" value="1"/>
</dbReference>
<dbReference type="OrthoDB" id="6022054at2759"/>
<accession>A0A7R8D4E5</accession>
<keyword evidence="3" id="KW-0804">Transcription</keyword>
<dbReference type="InterPro" id="IPR007483">
    <property type="entry name" value="Hamartin"/>
</dbReference>
<dbReference type="Proteomes" id="UP000675881">
    <property type="component" value="Chromosome 8"/>
</dbReference>
<dbReference type="GO" id="GO:0008285">
    <property type="term" value="P:negative regulation of cell population proliferation"/>
    <property type="evidence" value="ECO:0007669"/>
    <property type="project" value="TreeGrafter"/>
</dbReference>
<keyword evidence="2" id="KW-0238">DNA-binding</keyword>
<evidence type="ECO:0000256" key="3">
    <source>
        <dbReference type="ARBA" id="ARBA00023163"/>
    </source>
</evidence>
<feature type="domain" description="Basic leucine zipper" evidence="6">
    <location>
        <begin position="1101"/>
        <end position="1187"/>
    </location>
</feature>